<reference evidence="1 2" key="1">
    <citation type="journal article" date="2013" name="Genome Announc.">
        <title>Draft Genome Sequence of Rhizobium mesoamericanum STM3625, a Nitrogen-Fixing Symbiont of Mimosa pudica Isolated in French Guiana (South America).</title>
        <authorList>
            <person name="Moulin L."/>
            <person name="Mornico D."/>
            <person name="Melkonian R."/>
            <person name="Klonowska A."/>
        </authorList>
    </citation>
    <scope>NUCLEOTIDE SEQUENCE [LARGE SCALE GENOMIC DNA]</scope>
    <source>
        <strain evidence="1 2">STM3625</strain>
    </source>
</reference>
<organism evidence="1 2">
    <name type="scientific">Rhizobium mesoamericanum STM3625</name>
    <dbReference type="NCBI Taxonomy" id="1211777"/>
    <lineage>
        <taxon>Bacteria</taxon>
        <taxon>Pseudomonadati</taxon>
        <taxon>Pseudomonadota</taxon>
        <taxon>Alphaproteobacteria</taxon>
        <taxon>Hyphomicrobiales</taxon>
        <taxon>Rhizobiaceae</taxon>
        <taxon>Rhizobium/Agrobacterium group</taxon>
        <taxon>Rhizobium</taxon>
    </lineage>
</organism>
<dbReference type="AlphaFoldDB" id="K0Q0W4"/>
<name>K0Q0W4_9HYPH</name>
<proteinExistence type="predicted"/>
<comment type="caution">
    <text evidence="1">The sequence shown here is derived from an EMBL/GenBank/DDBJ whole genome shotgun (WGS) entry which is preliminary data.</text>
</comment>
<dbReference type="STRING" id="1211777.BN77_3196"/>
<dbReference type="HOGENOM" id="CLU_1957806_0_0_5"/>
<dbReference type="EMBL" id="CANI01000020">
    <property type="protein sequence ID" value="CCM76009.1"/>
    <property type="molecule type" value="Genomic_DNA"/>
</dbReference>
<sequence>MRLSVIPRHPVVSSFRGAIMRRWLAWGIEPEPSFGIFCLTTRARMVSCFDHRRPAPLRPEEVSLLRQILEFHCEKVGLDRNSEQALQKARELIGFFQAGVSEQHCLVLLLERSVSSATAPSQDLDNAL</sequence>
<keyword evidence="2" id="KW-1185">Reference proteome</keyword>
<evidence type="ECO:0000313" key="2">
    <source>
        <dbReference type="Proteomes" id="UP000009319"/>
    </source>
</evidence>
<protein>
    <submittedName>
        <fullName evidence="1">Uncharacterized protein</fullName>
    </submittedName>
</protein>
<accession>K0Q0W4</accession>
<evidence type="ECO:0000313" key="1">
    <source>
        <dbReference type="EMBL" id="CCM76009.1"/>
    </source>
</evidence>
<gene>
    <name evidence="1" type="ORF">BN77_3196</name>
</gene>
<dbReference type="Proteomes" id="UP000009319">
    <property type="component" value="Unassembled WGS sequence"/>
</dbReference>